<proteinExistence type="predicted"/>
<protein>
    <submittedName>
        <fullName evidence="1">Uncharacterized protein</fullName>
    </submittedName>
</protein>
<dbReference type="AlphaFoldDB" id="A0A8S3EY91"/>
<dbReference type="Proteomes" id="UP000676336">
    <property type="component" value="Unassembled WGS sequence"/>
</dbReference>
<accession>A0A8S3EY91</accession>
<dbReference type="EMBL" id="CAJOBI010244365">
    <property type="protein sequence ID" value="CAF5091630.1"/>
    <property type="molecule type" value="Genomic_DNA"/>
</dbReference>
<evidence type="ECO:0000313" key="2">
    <source>
        <dbReference type="Proteomes" id="UP000676336"/>
    </source>
</evidence>
<organism evidence="1 2">
    <name type="scientific">Rotaria magnacalcarata</name>
    <dbReference type="NCBI Taxonomy" id="392030"/>
    <lineage>
        <taxon>Eukaryota</taxon>
        <taxon>Metazoa</taxon>
        <taxon>Spiralia</taxon>
        <taxon>Gnathifera</taxon>
        <taxon>Rotifera</taxon>
        <taxon>Eurotatoria</taxon>
        <taxon>Bdelloidea</taxon>
        <taxon>Philodinida</taxon>
        <taxon>Philodinidae</taxon>
        <taxon>Rotaria</taxon>
    </lineage>
</organism>
<evidence type="ECO:0000313" key="1">
    <source>
        <dbReference type="EMBL" id="CAF5091630.1"/>
    </source>
</evidence>
<reference evidence="1" key="1">
    <citation type="submission" date="2021-02" db="EMBL/GenBank/DDBJ databases">
        <authorList>
            <person name="Nowell W R."/>
        </authorList>
    </citation>
    <scope>NUCLEOTIDE SEQUENCE</scope>
</reference>
<feature type="non-terminal residue" evidence="1">
    <location>
        <position position="1"/>
    </location>
</feature>
<name>A0A8S3EY91_9BILA</name>
<comment type="caution">
    <text evidence="1">The sequence shown here is derived from an EMBL/GenBank/DDBJ whole genome shotgun (WGS) entry which is preliminary data.</text>
</comment>
<gene>
    <name evidence="1" type="ORF">SMN809_LOCUS61252</name>
</gene>
<sequence length="53" mass="6161">ESRSVNASSNFWGRIGDVDDIGARIYDKFDNKTLIEVNYYPPYLDSTRLRQGF</sequence>